<comment type="caution">
    <text evidence="1">The sequence shown here is derived from an EMBL/GenBank/DDBJ whole genome shotgun (WGS) entry which is preliminary data.</text>
</comment>
<organism evidence="1 2">
    <name type="scientific">Camellia sinensis</name>
    <name type="common">Tea plant</name>
    <name type="synonym">Thea sinensis</name>
    <dbReference type="NCBI Taxonomy" id="4442"/>
    <lineage>
        <taxon>Eukaryota</taxon>
        <taxon>Viridiplantae</taxon>
        <taxon>Streptophyta</taxon>
        <taxon>Embryophyta</taxon>
        <taxon>Tracheophyta</taxon>
        <taxon>Spermatophyta</taxon>
        <taxon>Magnoliopsida</taxon>
        <taxon>eudicotyledons</taxon>
        <taxon>Gunneridae</taxon>
        <taxon>Pentapetalae</taxon>
        <taxon>asterids</taxon>
        <taxon>Ericales</taxon>
        <taxon>Theaceae</taxon>
        <taxon>Camellia</taxon>
    </lineage>
</organism>
<dbReference type="EMBL" id="JACBKZ010000013">
    <property type="protein sequence ID" value="KAF5934967.1"/>
    <property type="molecule type" value="Genomic_DNA"/>
</dbReference>
<sequence>MKGFVISSIPSVGDTSITAVPLHTCNRTNNKYLTKNSSKYYNFSSHLLG</sequence>
<evidence type="ECO:0000313" key="1">
    <source>
        <dbReference type="EMBL" id="KAF5934967.1"/>
    </source>
</evidence>
<reference evidence="1 2" key="2">
    <citation type="submission" date="2020-07" db="EMBL/GenBank/DDBJ databases">
        <title>Genome assembly of wild tea tree DASZ reveals pedigree and selection history of tea varieties.</title>
        <authorList>
            <person name="Zhang W."/>
        </authorList>
    </citation>
    <scope>NUCLEOTIDE SEQUENCE [LARGE SCALE GENOMIC DNA]</scope>
    <source>
        <strain evidence="2">cv. G240</strain>
        <tissue evidence="1">Leaf</tissue>
    </source>
</reference>
<protein>
    <submittedName>
        <fullName evidence="1">Uncharacterized protein</fullName>
    </submittedName>
</protein>
<accession>A0A7J7G372</accession>
<name>A0A7J7G372_CAMSI</name>
<dbReference type="Proteomes" id="UP000593564">
    <property type="component" value="Unassembled WGS sequence"/>
</dbReference>
<dbReference type="AlphaFoldDB" id="A0A7J7G372"/>
<gene>
    <name evidence="1" type="ORF">HYC85_026096</name>
</gene>
<reference evidence="2" key="1">
    <citation type="journal article" date="2020" name="Nat. Commun.">
        <title>Genome assembly of wild tea tree DASZ reveals pedigree and selection history of tea varieties.</title>
        <authorList>
            <person name="Zhang W."/>
            <person name="Zhang Y."/>
            <person name="Qiu H."/>
            <person name="Guo Y."/>
            <person name="Wan H."/>
            <person name="Zhang X."/>
            <person name="Scossa F."/>
            <person name="Alseekh S."/>
            <person name="Zhang Q."/>
            <person name="Wang P."/>
            <person name="Xu L."/>
            <person name="Schmidt M.H."/>
            <person name="Jia X."/>
            <person name="Li D."/>
            <person name="Zhu A."/>
            <person name="Guo F."/>
            <person name="Chen W."/>
            <person name="Ni D."/>
            <person name="Usadel B."/>
            <person name="Fernie A.R."/>
            <person name="Wen W."/>
        </authorList>
    </citation>
    <scope>NUCLEOTIDE SEQUENCE [LARGE SCALE GENOMIC DNA]</scope>
    <source>
        <strain evidence="2">cv. G240</strain>
    </source>
</reference>
<keyword evidence="2" id="KW-1185">Reference proteome</keyword>
<proteinExistence type="predicted"/>
<evidence type="ECO:0000313" key="2">
    <source>
        <dbReference type="Proteomes" id="UP000593564"/>
    </source>
</evidence>